<dbReference type="Proteomes" id="UP000250266">
    <property type="component" value="Unassembled WGS sequence"/>
</dbReference>
<protein>
    <submittedName>
        <fullName evidence="1">Uncharacterized protein</fullName>
    </submittedName>
</protein>
<evidence type="ECO:0000313" key="1">
    <source>
        <dbReference type="EMBL" id="OCK85889.1"/>
    </source>
</evidence>
<evidence type="ECO:0000313" key="2">
    <source>
        <dbReference type="Proteomes" id="UP000250266"/>
    </source>
</evidence>
<keyword evidence="2" id="KW-1185">Reference proteome</keyword>
<accession>A0A8E2JKJ8</accession>
<gene>
    <name evidence="1" type="ORF">K432DRAFT_388265</name>
</gene>
<name>A0A8E2JKJ8_9PEZI</name>
<dbReference type="EMBL" id="KV744812">
    <property type="protein sequence ID" value="OCK85889.1"/>
    <property type="molecule type" value="Genomic_DNA"/>
</dbReference>
<dbReference type="AlphaFoldDB" id="A0A8E2JKJ8"/>
<reference evidence="1 2" key="1">
    <citation type="journal article" date="2016" name="Nat. Commun.">
        <title>Ectomycorrhizal ecology is imprinted in the genome of the dominant symbiotic fungus Cenococcum geophilum.</title>
        <authorList>
            <consortium name="DOE Joint Genome Institute"/>
            <person name="Peter M."/>
            <person name="Kohler A."/>
            <person name="Ohm R.A."/>
            <person name="Kuo A."/>
            <person name="Krutzmann J."/>
            <person name="Morin E."/>
            <person name="Arend M."/>
            <person name="Barry K.W."/>
            <person name="Binder M."/>
            <person name="Choi C."/>
            <person name="Clum A."/>
            <person name="Copeland A."/>
            <person name="Grisel N."/>
            <person name="Haridas S."/>
            <person name="Kipfer T."/>
            <person name="LaButti K."/>
            <person name="Lindquist E."/>
            <person name="Lipzen A."/>
            <person name="Maire R."/>
            <person name="Meier B."/>
            <person name="Mihaltcheva S."/>
            <person name="Molinier V."/>
            <person name="Murat C."/>
            <person name="Poggeler S."/>
            <person name="Quandt C.A."/>
            <person name="Sperisen C."/>
            <person name="Tritt A."/>
            <person name="Tisserant E."/>
            <person name="Crous P.W."/>
            <person name="Henrissat B."/>
            <person name="Nehls U."/>
            <person name="Egli S."/>
            <person name="Spatafora J.W."/>
            <person name="Grigoriev I.V."/>
            <person name="Martin F.M."/>
        </authorList>
    </citation>
    <scope>NUCLEOTIDE SEQUENCE [LARGE SCALE GENOMIC DNA]</scope>
    <source>
        <strain evidence="1 2">CBS 459.81</strain>
    </source>
</reference>
<organism evidence="1 2">
    <name type="scientific">Lepidopterella palustris CBS 459.81</name>
    <dbReference type="NCBI Taxonomy" id="1314670"/>
    <lineage>
        <taxon>Eukaryota</taxon>
        <taxon>Fungi</taxon>
        <taxon>Dikarya</taxon>
        <taxon>Ascomycota</taxon>
        <taxon>Pezizomycotina</taxon>
        <taxon>Dothideomycetes</taxon>
        <taxon>Pleosporomycetidae</taxon>
        <taxon>Mytilinidiales</taxon>
        <taxon>Argynnaceae</taxon>
        <taxon>Lepidopterella</taxon>
    </lineage>
</organism>
<proteinExistence type="predicted"/>
<sequence length="163" mass="17560">MTDTPFSGNPTPVSLLDHLLHWLSTHQVAYTFLYESTKGIFTIADIKSASGNVFKVRITLTSEPVDSSQAYGRLFCLCDGDQSDGASACLPGGTRSQAITSALNENGFNFTECLLMEVKTKQLALHTVLSGHIGPRGLESLSGLAVKFPAGQLNFCPKGTLYW</sequence>